<dbReference type="EMBL" id="CAXJIO010000012">
    <property type="protein sequence ID" value="CAL2102987.1"/>
    <property type="molecule type" value="Genomic_DNA"/>
</dbReference>
<evidence type="ECO:0000256" key="6">
    <source>
        <dbReference type="ARBA" id="ARBA00038076"/>
    </source>
</evidence>
<dbReference type="Pfam" id="PF12704">
    <property type="entry name" value="MacB_PCD"/>
    <property type="match status" value="2"/>
</dbReference>
<dbReference type="PANTHER" id="PTHR30572">
    <property type="entry name" value="MEMBRANE COMPONENT OF TRANSPORTER-RELATED"/>
    <property type="match status" value="1"/>
</dbReference>
<evidence type="ECO:0000313" key="10">
    <source>
        <dbReference type="EMBL" id="CAL2102987.1"/>
    </source>
</evidence>
<evidence type="ECO:0000256" key="1">
    <source>
        <dbReference type="ARBA" id="ARBA00004651"/>
    </source>
</evidence>
<feature type="domain" description="MacB-like periplasmic core" evidence="9">
    <location>
        <begin position="20"/>
        <end position="231"/>
    </location>
</feature>
<dbReference type="InterPro" id="IPR003838">
    <property type="entry name" value="ABC3_permease_C"/>
</dbReference>
<sequence>MLQVWLKLFFRNSKKNWLNTLINIGGLTLGLTGLIIVLLYYNKENSYDKWNPHKDVIYKVGHSWPDGQTYDDTTHPEGPKSMEVIPEIIDYISMPSWYYSALLKVNNKTTYATKIVYSTPNFFEFFPHKIIEGNKKEILNSKDFMAISLEVKKKLFGTKKAVGNLIVYGKKNYTISGVFEVEKPSTIEPEVIVWDMANKSMVNNWDSFSNHTYYKIKEDADIKEVEKKLQQVFIDNLHKTSANKEGMPLNEYLEKEASIPFLEKLDGLRLHARGDVGPLEGKGNYLLLLIMMGLSVFIIIISSINFINLSIASASLRGKEVGIKKTLGITTISFNVQYVLEIVIQGFVALLLALLITELLLPSFNTYFKTTLHLKNVKLIIQISLLTLVISLLIGGIYALYLHKFSTIEVLKGNFSRSKNMVFLRNVMLGLQFIISGFFLVGGLVVYNQVSYMSSKDLGFSGDQILVVNFADNARKWERYELVKKVFENDPNIISISASMTSPGADNDFSNGVSYNNKDVDTKFIPMDYGHLEMIETDMKFGRPFSEKFASDSINGIILNETAVKLLNIKNPIGKKVRTFDKECNIVGVVKDYHLDGFDKKIRPAFYLHFKSIPWLKYSLNSVHFKIKKGSEEKAIARIENFWRTEIEPGFPLTHSFVNKAFEVTYEKYKQQQTLFGILTFVVILVALLGLFALASLTIQQRLKEVAIRKTLGASVKEIMYQLIISFVKNVLIASVFLIPIAYYLMQNWLNNFAYRIDMPIFPYVISPIILILLVVTVVGIKAYNATKVDLIKYLKFE</sequence>
<dbReference type="PANTHER" id="PTHR30572:SF4">
    <property type="entry name" value="ABC TRANSPORTER PERMEASE YTRF"/>
    <property type="match status" value="1"/>
</dbReference>
<proteinExistence type="inferred from homology"/>
<accession>A0ABM9PBW5</accession>
<dbReference type="Pfam" id="PF02687">
    <property type="entry name" value="FtsX"/>
    <property type="match status" value="2"/>
</dbReference>
<feature type="domain" description="ABC3 transporter permease C-terminal" evidence="8">
    <location>
        <begin position="678"/>
        <end position="788"/>
    </location>
</feature>
<evidence type="ECO:0000259" key="8">
    <source>
        <dbReference type="Pfam" id="PF02687"/>
    </source>
</evidence>
<comment type="caution">
    <text evidence="10">The sequence shown here is derived from an EMBL/GenBank/DDBJ whole genome shotgun (WGS) entry which is preliminary data.</text>
</comment>
<keyword evidence="2" id="KW-1003">Cell membrane</keyword>
<feature type="transmembrane region" description="Helical" evidence="7">
    <location>
        <begin position="720"/>
        <end position="746"/>
    </location>
</feature>
<feature type="transmembrane region" description="Helical" evidence="7">
    <location>
        <begin position="285"/>
        <end position="307"/>
    </location>
</feature>
<feature type="transmembrane region" description="Helical" evidence="7">
    <location>
        <begin position="338"/>
        <end position="359"/>
    </location>
</feature>
<feature type="domain" description="MacB-like periplasmic core" evidence="9">
    <location>
        <begin position="437"/>
        <end position="640"/>
    </location>
</feature>
<evidence type="ECO:0000256" key="2">
    <source>
        <dbReference type="ARBA" id="ARBA00022475"/>
    </source>
</evidence>
<evidence type="ECO:0000256" key="4">
    <source>
        <dbReference type="ARBA" id="ARBA00022989"/>
    </source>
</evidence>
<comment type="subcellular location">
    <subcellularLocation>
        <location evidence="1">Cell membrane</location>
        <topology evidence="1">Multi-pass membrane protein</topology>
    </subcellularLocation>
</comment>
<feature type="transmembrane region" description="Helical" evidence="7">
    <location>
        <begin position="379"/>
        <end position="401"/>
    </location>
</feature>
<keyword evidence="3 7" id="KW-0812">Transmembrane</keyword>
<reference evidence="10 11" key="1">
    <citation type="submission" date="2024-05" db="EMBL/GenBank/DDBJ databases">
        <authorList>
            <person name="Duchaud E."/>
        </authorList>
    </citation>
    <scope>NUCLEOTIDE SEQUENCE [LARGE SCALE GENOMIC DNA]</scope>
    <source>
        <strain evidence="10">Ena-SAMPLE-TAB-13-05-2024-13:56:06:370-140308</strain>
    </source>
</reference>
<feature type="transmembrane region" description="Helical" evidence="7">
    <location>
        <begin position="761"/>
        <end position="784"/>
    </location>
</feature>
<protein>
    <submittedName>
        <fullName evidence="10">ABC transport system permease protein</fullName>
    </submittedName>
</protein>
<feature type="transmembrane region" description="Helical" evidence="7">
    <location>
        <begin position="422"/>
        <end position="447"/>
    </location>
</feature>
<dbReference type="InterPro" id="IPR050250">
    <property type="entry name" value="Macrolide_Exporter_MacB"/>
</dbReference>
<gene>
    <name evidence="10" type="ORF">T190423A01A_30101</name>
</gene>
<evidence type="ECO:0000256" key="5">
    <source>
        <dbReference type="ARBA" id="ARBA00023136"/>
    </source>
</evidence>
<keyword evidence="4 7" id="KW-1133">Transmembrane helix</keyword>
<organism evidence="10 11">
    <name type="scientific">Tenacibaculum polynesiense</name>
    <dbReference type="NCBI Taxonomy" id="3137857"/>
    <lineage>
        <taxon>Bacteria</taxon>
        <taxon>Pseudomonadati</taxon>
        <taxon>Bacteroidota</taxon>
        <taxon>Flavobacteriia</taxon>
        <taxon>Flavobacteriales</taxon>
        <taxon>Flavobacteriaceae</taxon>
        <taxon>Tenacibaculum</taxon>
    </lineage>
</organism>
<feature type="domain" description="ABC3 transporter permease C-terminal" evidence="8">
    <location>
        <begin position="294"/>
        <end position="404"/>
    </location>
</feature>
<keyword evidence="11" id="KW-1185">Reference proteome</keyword>
<feature type="transmembrane region" description="Helical" evidence="7">
    <location>
        <begin position="675"/>
        <end position="699"/>
    </location>
</feature>
<dbReference type="RefSeq" id="WP_348716887.1">
    <property type="nucleotide sequence ID" value="NZ_CAXJIO010000012.1"/>
</dbReference>
<comment type="similarity">
    <text evidence="6">Belongs to the ABC-4 integral membrane protein family.</text>
</comment>
<name>A0ABM9PBW5_9FLAO</name>
<evidence type="ECO:0000256" key="7">
    <source>
        <dbReference type="SAM" id="Phobius"/>
    </source>
</evidence>
<dbReference type="InterPro" id="IPR025857">
    <property type="entry name" value="MacB_PCD"/>
</dbReference>
<feature type="transmembrane region" description="Helical" evidence="7">
    <location>
        <begin position="21"/>
        <end position="41"/>
    </location>
</feature>
<dbReference type="Proteomes" id="UP001497527">
    <property type="component" value="Unassembled WGS sequence"/>
</dbReference>
<evidence type="ECO:0000256" key="3">
    <source>
        <dbReference type="ARBA" id="ARBA00022692"/>
    </source>
</evidence>
<evidence type="ECO:0000313" key="11">
    <source>
        <dbReference type="Proteomes" id="UP001497527"/>
    </source>
</evidence>
<keyword evidence="5 7" id="KW-0472">Membrane</keyword>
<evidence type="ECO:0000259" key="9">
    <source>
        <dbReference type="Pfam" id="PF12704"/>
    </source>
</evidence>